<dbReference type="SMART" id="SM00225">
    <property type="entry name" value="BTB"/>
    <property type="match status" value="1"/>
</dbReference>
<evidence type="ECO:0000313" key="6">
    <source>
        <dbReference type="Proteomes" id="UP000597762"/>
    </source>
</evidence>
<dbReference type="InterPro" id="IPR000210">
    <property type="entry name" value="BTB/POZ_dom"/>
</dbReference>
<dbReference type="AlphaFoldDB" id="A0A812EBD3"/>
<feature type="domain" description="BTB" evidence="4">
    <location>
        <begin position="125"/>
        <end position="193"/>
    </location>
</feature>
<dbReference type="PANTHER" id="PTHR45632">
    <property type="entry name" value="LD33804P"/>
    <property type="match status" value="1"/>
</dbReference>
<evidence type="ECO:0000256" key="2">
    <source>
        <dbReference type="ARBA" id="ARBA00022737"/>
    </source>
</evidence>
<dbReference type="EMBL" id="CAHIKZ030005218">
    <property type="protein sequence ID" value="CAE1321133.1"/>
    <property type="molecule type" value="Genomic_DNA"/>
</dbReference>
<feature type="region of interest" description="Disordered" evidence="3">
    <location>
        <begin position="1"/>
        <end position="37"/>
    </location>
</feature>
<dbReference type="Proteomes" id="UP000597762">
    <property type="component" value="Unassembled WGS sequence"/>
</dbReference>
<dbReference type="InterPro" id="IPR011333">
    <property type="entry name" value="SKP1/BTB/POZ_sf"/>
</dbReference>
<gene>
    <name evidence="5" type="ORF">SPHA_71293</name>
</gene>
<evidence type="ECO:0000259" key="4">
    <source>
        <dbReference type="PROSITE" id="PS50097"/>
    </source>
</evidence>
<protein>
    <recommendedName>
        <fullName evidence="4">BTB domain-containing protein</fullName>
    </recommendedName>
</protein>
<comment type="caution">
    <text evidence="5">The sequence shown here is derived from an EMBL/GenBank/DDBJ whole genome shotgun (WGS) entry which is preliminary data.</text>
</comment>
<proteinExistence type="predicted"/>
<evidence type="ECO:0000313" key="5">
    <source>
        <dbReference type="EMBL" id="CAE1321133.1"/>
    </source>
</evidence>
<dbReference type="SUPFAM" id="SSF54695">
    <property type="entry name" value="POZ domain"/>
    <property type="match status" value="1"/>
</dbReference>
<dbReference type="Gene3D" id="3.30.710.10">
    <property type="entry name" value="Potassium Channel Kv1.1, Chain A"/>
    <property type="match status" value="1"/>
</dbReference>
<dbReference type="Pfam" id="PF00651">
    <property type="entry name" value="BTB"/>
    <property type="match status" value="1"/>
</dbReference>
<keyword evidence="1" id="KW-0880">Kelch repeat</keyword>
<feature type="compositionally biased region" description="Polar residues" evidence="3">
    <location>
        <begin position="1"/>
        <end position="13"/>
    </location>
</feature>
<evidence type="ECO:0000256" key="3">
    <source>
        <dbReference type="SAM" id="MobiDB-lite"/>
    </source>
</evidence>
<dbReference type="PANTHER" id="PTHR45632:SF3">
    <property type="entry name" value="KELCH-LIKE PROTEIN 32"/>
    <property type="match status" value="1"/>
</dbReference>
<dbReference type="PROSITE" id="PS50097">
    <property type="entry name" value="BTB"/>
    <property type="match status" value="1"/>
</dbReference>
<organism evidence="5 6">
    <name type="scientific">Acanthosepion pharaonis</name>
    <name type="common">Pharaoh cuttlefish</name>
    <name type="synonym">Sepia pharaonis</name>
    <dbReference type="NCBI Taxonomy" id="158019"/>
    <lineage>
        <taxon>Eukaryota</taxon>
        <taxon>Metazoa</taxon>
        <taxon>Spiralia</taxon>
        <taxon>Lophotrochozoa</taxon>
        <taxon>Mollusca</taxon>
        <taxon>Cephalopoda</taxon>
        <taxon>Coleoidea</taxon>
        <taxon>Decapodiformes</taxon>
        <taxon>Sepiida</taxon>
        <taxon>Sepiina</taxon>
        <taxon>Sepiidae</taxon>
        <taxon>Acanthosepion</taxon>
    </lineage>
</organism>
<accession>A0A812EBD3</accession>
<keyword evidence="2" id="KW-0677">Repeat</keyword>
<name>A0A812EBD3_ACAPH</name>
<feature type="compositionally biased region" description="Acidic residues" evidence="3">
    <location>
        <begin position="361"/>
        <end position="371"/>
    </location>
</feature>
<evidence type="ECO:0000256" key="1">
    <source>
        <dbReference type="ARBA" id="ARBA00022441"/>
    </source>
</evidence>
<feature type="compositionally biased region" description="Basic and acidic residues" evidence="3">
    <location>
        <begin position="14"/>
        <end position="25"/>
    </location>
</feature>
<keyword evidence="6" id="KW-1185">Reference proteome</keyword>
<feature type="region of interest" description="Disordered" evidence="3">
    <location>
        <begin position="359"/>
        <end position="384"/>
    </location>
</feature>
<dbReference type="OrthoDB" id="6159605at2759"/>
<reference evidence="5" key="1">
    <citation type="submission" date="2021-01" db="EMBL/GenBank/DDBJ databases">
        <authorList>
            <person name="Li R."/>
            <person name="Bekaert M."/>
        </authorList>
    </citation>
    <scope>NUCLEOTIDE SEQUENCE</scope>
    <source>
        <strain evidence="5">Farmed</strain>
    </source>
</reference>
<sequence length="481" mass="53441">MFVSQQASNNEIKSLSENHGNKREASATVTSAELQEQHPSKILRRYFDSKSCKQQENSDGVTLVEPSQVPKERPVPKLSLPQTKVTFQPTTPVPPTQHRKMLVVSEHQRNVMTSLASLWKKGQLCDAGIGNGTTIVMVHKIVLLAVCPKLLSMFNSSGQSNRFLQVNFPQAISHEALTAFAEYIYNGVLDLSVHLLSQMRQMALQLGMKELEMLCAAHLSPHDLASTNVKIDPSERPSSPYDSIQIVNFKADDDISSQEMDSISTHSRPSRKKTLSSSIYQRLVISSPEVMLSKEENKHFLCLSPTLDESLQGIDTPSSKYDELSNLPAADIQDSCIDSLDIECPAEKIISISNIKTEPISIDDDSSDEADSYPHNAPTASPADVLTTNYSSMVSQLQEQRLVGSTTHRRKSRSTVNRIKYPSEDEVHNIGWQGSSFTLKKEKAFDQPSDKETLDDDAQPFPVELISVVRNRKLSFKSAPD</sequence>